<feature type="domain" description="Dihydrodipicolinate reductase C-terminal" evidence="12">
    <location>
        <begin position="115"/>
        <end position="245"/>
    </location>
</feature>
<evidence type="ECO:0000256" key="3">
    <source>
        <dbReference type="ARBA" id="ARBA00022605"/>
    </source>
</evidence>
<name>A0ABY8EE88_9FIRM</name>
<feature type="active site" description="Proton donor" evidence="9">
    <location>
        <position position="145"/>
    </location>
</feature>
<keyword evidence="3 9" id="KW-0028">Amino-acid biosynthesis</keyword>
<dbReference type="EC" id="1.17.1.8" evidence="9 10"/>
<dbReference type="CDD" id="cd02274">
    <property type="entry name" value="DHDPR_N"/>
    <property type="match status" value="1"/>
</dbReference>
<accession>A0ABY8EE88</accession>
<dbReference type="PANTHER" id="PTHR20836:SF7">
    <property type="entry name" value="4-HYDROXY-TETRAHYDRODIPICOLINATE REDUCTASE"/>
    <property type="match status" value="1"/>
</dbReference>
<evidence type="ECO:0000256" key="8">
    <source>
        <dbReference type="ARBA" id="ARBA00023154"/>
    </source>
</evidence>
<evidence type="ECO:0000256" key="6">
    <source>
        <dbReference type="ARBA" id="ARBA00023002"/>
    </source>
</evidence>
<comment type="function">
    <text evidence="9">Catalyzes the conversion of 4-hydroxy-tetrahydrodipicolinate (HTPA) to tetrahydrodipicolinate.</text>
</comment>
<organism evidence="13 14">
    <name type="scientific">Tepidibacter hydrothermalis</name>
    <dbReference type="NCBI Taxonomy" id="3036126"/>
    <lineage>
        <taxon>Bacteria</taxon>
        <taxon>Bacillati</taxon>
        <taxon>Bacillota</taxon>
        <taxon>Clostridia</taxon>
        <taxon>Peptostreptococcales</taxon>
        <taxon>Peptostreptococcaceae</taxon>
        <taxon>Tepidibacter</taxon>
    </lineage>
</organism>
<comment type="similarity">
    <text evidence="1 9">Belongs to the DapB family.</text>
</comment>
<dbReference type="RefSeq" id="WP_277733272.1">
    <property type="nucleotide sequence ID" value="NZ_CP120733.1"/>
</dbReference>
<dbReference type="SUPFAM" id="SSF55347">
    <property type="entry name" value="Glyceraldehyde-3-phosphate dehydrogenase-like, C-terminal domain"/>
    <property type="match status" value="1"/>
</dbReference>
<dbReference type="Proteomes" id="UP001222800">
    <property type="component" value="Chromosome"/>
</dbReference>
<dbReference type="PIRSF" id="PIRSF000161">
    <property type="entry name" value="DHPR"/>
    <property type="match status" value="1"/>
</dbReference>
<evidence type="ECO:0000256" key="1">
    <source>
        <dbReference type="ARBA" id="ARBA00006642"/>
    </source>
</evidence>
<evidence type="ECO:0000256" key="10">
    <source>
        <dbReference type="NCBIfam" id="TIGR00036"/>
    </source>
</evidence>
<dbReference type="InterPro" id="IPR036291">
    <property type="entry name" value="NAD(P)-bd_dom_sf"/>
</dbReference>
<dbReference type="InterPro" id="IPR022663">
    <property type="entry name" value="DapB_C"/>
</dbReference>
<dbReference type="SUPFAM" id="SSF51735">
    <property type="entry name" value="NAD(P)-binding Rossmann-fold domains"/>
    <property type="match status" value="1"/>
</dbReference>
<dbReference type="InterPro" id="IPR023940">
    <property type="entry name" value="DHDPR_bac"/>
</dbReference>
<dbReference type="Gene3D" id="3.30.360.10">
    <property type="entry name" value="Dihydrodipicolinate Reductase, domain 2"/>
    <property type="match status" value="1"/>
</dbReference>
<evidence type="ECO:0000313" key="14">
    <source>
        <dbReference type="Proteomes" id="UP001222800"/>
    </source>
</evidence>
<proteinExistence type="inferred from homology"/>
<dbReference type="PANTHER" id="PTHR20836">
    <property type="entry name" value="DIHYDRODIPICOLINATE REDUCTASE"/>
    <property type="match status" value="1"/>
</dbReference>
<comment type="subcellular location">
    <subcellularLocation>
        <location evidence="9">Cytoplasm</location>
    </subcellularLocation>
</comment>
<dbReference type="Pfam" id="PF05173">
    <property type="entry name" value="DapB_C"/>
    <property type="match status" value="1"/>
</dbReference>
<keyword evidence="5 9" id="KW-0220">Diaminopimelate biosynthesis</keyword>
<comment type="subunit">
    <text evidence="9">Homotetramer.</text>
</comment>
<evidence type="ECO:0000313" key="13">
    <source>
        <dbReference type="EMBL" id="WFD11256.1"/>
    </source>
</evidence>
<keyword evidence="4 9" id="KW-0521">NADP</keyword>
<dbReference type="InterPro" id="IPR022664">
    <property type="entry name" value="DapB_N_CS"/>
</dbReference>
<feature type="binding site" evidence="9">
    <location>
        <begin position="85"/>
        <end position="87"/>
    </location>
    <ligand>
        <name>NAD(+)</name>
        <dbReference type="ChEBI" id="CHEBI:57540"/>
    </ligand>
</feature>
<evidence type="ECO:0000256" key="5">
    <source>
        <dbReference type="ARBA" id="ARBA00022915"/>
    </source>
</evidence>
<keyword evidence="14" id="KW-1185">Reference proteome</keyword>
<dbReference type="InterPro" id="IPR000846">
    <property type="entry name" value="DapB_N"/>
</dbReference>
<evidence type="ECO:0000256" key="7">
    <source>
        <dbReference type="ARBA" id="ARBA00023027"/>
    </source>
</evidence>
<keyword evidence="6 9" id="KW-0560">Oxidoreductase</keyword>
<comment type="pathway">
    <text evidence="9">Amino-acid biosynthesis; L-lysine biosynthesis via DAP pathway; (S)-tetrahydrodipicolinate from L-aspartate: step 4/4.</text>
</comment>
<feature type="active site" description="Proton donor/acceptor" evidence="9">
    <location>
        <position position="141"/>
    </location>
</feature>
<feature type="binding site" evidence="9">
    <location>
        <position position="142"/>
    </location>
    <ligand>
        <name>(S)-2,3,4,5-tetrahydrodipicolinate</name>
        <dbReference type="ChEBI" id="CHEBI:16845"/>
    </ligand>
</feature>
<evidence type="ECO:0000256" key="9">
    <source>
        <dbReference type="HAMAP-Rule" id="MF_00102"/>
    </source>
</evidence>
<dbReference type="HAMAP" id="MF_00102">
    <property type="entry name" value="DapB"/>
    <property type="match status" value="1"/>
</dbReference>
<comment type="catalytic activity">
    <reaction evidence="9">
        <text>(S)-2,3,4,5-tetrahydrodipicolinate + NADP(+) + H2O = (2S,4S)-4-hydroxy-2,3,4,5-tetrahydrodipicolinate + NADPH + H(+)</text>
        <dbReference type="Rhea" id="RHEA:35331"/>
        <dbReference type="ChEBI" id="CHEBI:15377"/>
        <dbReference type="ChEBI" id="CHEBI:15378"/>
        <dbReference type="ChEBI" id="CHEBI:16845"/>
        <dbReference type="ChEBI" id="CHEBI:57783"/>
        <dbReference type="ChEBI" id="CHEBI:58349"/>
        <dbReference type="ChEBI" id="CHEBI:67139"/>
        <dbReference type="EC" id="1.17.1.8"/>
    </reaction>
</comment>
<feature type="binding site" evidence="9">
    <location>
        <begin position="109"/>
        <end position="112"/>
    </location>
    <ligand>
        <name>NAD(+)</name>
        <dbReference type="ChEBI" id="CHEBI:57540"/>
    </ligand>
</feature>
<gene>
    <name evidence="9 13" type="primary">dapB</name>
    <name evidence="13" type="ORF">P4S50_04040</name>
</gene>
<keyword evidence="8 9" id="KW-0457">Lysine biosynthesis</keyword>
<feature type="domain" description="Dihydrodipicolinate reductase N-terminal" evidence="11">
    <location>
        <begin position="2"/>
        <end position="112"/>
    </location>
</feature>
<comment type="caution">
    <text evidence="9">Was originally thought to be a dihydrodipicolinate reductase (DHDPR), catalyzing the conversion of dihydrodipicolinate to tetrahydrodipicolinate. However, it was shown in E.coli that the substrate of the enzymatic reaction is not dihydrodipicolinate (DHDP) but in fact (2S,4S)-4-hydroxy-2,3,4,5-tetrahydrodipicolinic acid (HTPA), the product released by the DapA-catalyzed reaction.</text>
</comment>
<sequence>MIKVIVNGCLGKMGKVLTKSIFDDEAFELVAGVSREINETTSYNAYSNILDINEKADVIIDFSNPTTLKDMLTYSKKTKTPLVIATTGYTNEELNMISEHSKEVPVFHSSNMSLGVNLMLKLVEISAKALSNFDIEIIEKHHNRKVDAPSGTALMLANEIQAVLDNEFNFGRHGKNAKRKENEIGIHAVRGGTIVGDHSVIFAGKDEIVELNHTALSKEIFAQGSLQAAKFIVNKENGYYNMKDIVSL</sequence>
<comment type="catalytic activity">
    <reaction evidence="9">
        <text>(S)-2,3,4,5-tetrahydrodipicolinate + NAD(+) + H2O = (2S,4S)-4-hydroxy-2,3,4,5-tetrahydrodipicolinate + NADH + H(+)</text>
        <dbReference type="Rhea" id="RHEA:35323"/>
        <dbReference type="ChEBI" id="CHEBI:15377"/>
        <dbReference type="ChEBI" id="CHEBI:15378"/>
        <dbReference type="ChEBI" id="CHEBI:16845"/>
        <dbReference type="ChEBI" id="CHEBI:57540"/>
        <dbReference type="ChEBI" id="CHEBI:57945"/>
        <dbReference type="ChEBI" id="CHEBI:67139"/>
        <dbReference type="EC" id="1.17.1.8"/>
    </reaction>
</comment>
<feature type="binding site" evidence="9">
    <location>
        <begin position="151"/>
        <end position="152"/>
    </location>
    <ligand>
        <name>(S)-2,3,4,5-tetrahydrodipicolinate</name>
        <dbReference type="ChEBI" id="CHEBI:16845"/>
    </ligand>
</feature>
<dbReference type="PROSITE" id="PS01298">
    <property type="entry name" value="DAPB"/>
    <property type="match status" value="1"/>
</dbReference>
<evidence type="ECO:0000256" key="2">
    <source>
        <dbReference type="ARBA" id="ARBA00022490"/>
    </source>
</evidence>
<dbReference type="Gene3D" id="3.40.50.720">
    <property type="entry name" value="NAD(P)-binding Rossmann-like Domain"/>
    <property type="match status" value="1"/>
</dbReference>
<dbReference type="GO" id="GO:0008839">
    <property type="term" value="F:4-hydroxy-tetrahydrodipicolinate reductase"/>
    <property type="evidence" value="ECO:0007669"/>
    <property type="project" value="UniProtKB-EC"/>
</dbReference>
<reference evidence="13 14" key="1">
    <citation type="submission" date="2023-03" db="EMBL/GenBank/DDBJ databases">
        <title>Complete genome sequence of Tepidibacter sp. SWIR-1, isolated from a deep-sea hydrothermal vent.</title>
        <authorList>
            <person name="Li X."/>
        </authorList>
    </citation>
    <scope>NUCLEOTIDE SEQUENCE [LARGE SCALE GENOMIC DNA]</scope>
    <source>
        <strain evidence="13 14">SWIR-1</strain>
    </source>
</reference>
<evidence type="ECO:0000256" key="4">
    <source>
        <dbReference type="ARBA" id="ARBA00022857"/>
    </source>
</evidence>
<dbReference type="EMBL" id="CP120733">
    <property type="protein sequence ID" value="WFD11256.1"/>
    <property type="molecule type" value="Genomic_DNA"/>
</dbReference>
<feature type="binding site" evidence="9">
    <location>
        <begin position="8"/>
        <end position="13"/>
    </location>
    <ligand>
        <name>NAD(+)</name>
        <dbReference type="ChEBI" id="CHEBI:57540"/>
    </ligand>
</feature>
<comment type="caution">
    <text evidence="9">Lacks conserved residue(s) required for the propagation of feature annotation.</text>
</comment>
<dbReference type="NCBIfam" id="TIGR00036">
    <property type="entry name" value="dapB"/>
    <property type="match status" value="1"/>
</dbReference>
<keyword evidence="7 9" id="KW-0520">NAD</keyword>
<dbReference type="Pfam" id="PF01113">
    <property type="entry name" value="DapB_N"/>
    <property type="match status" value="1"/>
</dbReference>
<evidence type="ECO:0000259" key="11">
    <source>
        <dbReference type="Pfam" id="PF01113"/>
    </source>
</evidence>
<protein>
    <recommendedName>
        <fullName evidence="9 10">4-hydroxy-tetrahydrodipicolinate reductase</fullName>
        <shortName evidence="9">HTPA reductase</shortName>
        <ecNumber evidence="9 10">1.17.1.8</ecNumber>
    </recommendedName>
</protein>
<evidence type="ECO:0000259" key="12">
    <source>
        <dbReference type="Pfam" id="PF05173"/>
    </source>
</evidence>
<keyword evidence="2 9" id="KW-0963">Cytoplasm</keyword>